<dbReference type="InterPro" id="IPR027417">
    <property type="entry name" value="P-loop_NTPase"/>
</dbReference>
<dbReference type="PANTHER" id="PTHR13696">
    <property type="entry name" value="P-LOOP CONTAINING NUCLEOSIDE TRIPHOSPHATE HYDROLASE"/>
    <property type="match status" value="1"/>
</dbReference>
<evidence type="ECO:0000313" key="2">
    <source>
        <dbReference type="EMBL" id="CCC39827.1"/>
    </source>
</evidence>
<dbReference type="HOGENOM" id="CLU_037612_1_1_2"/>
<dbReference type="Gene3D" id="3.40.50.300">
    <property type="entry name" value="P-loop containing nucleotide triphosphate hydrolases"/>
    <property type="match status" value="1"/>
</dbReference>
<organism evidence="2 3">
    <name type="scientific">Haloquadratum walsbyi (strain DSM 16854 / JCM 12705 / C23)</name>
    <dbReference type="NCBI Taxonomy" id="768065"/>
    <lineage>
        <taxon>Archaea</taxon>
        <taxon>Methanobacteriati</taxon>
        <taxon>Methanobacteriota</taxon>
        <taxon>Stenosarchaea group</taxon>
        <taxon>Halobacteria</taxon>
        <taxon>Halobacteriales</taxon>
        <taxon>Haloferacaceae</taxon>
        <taxon>Haloquadratum</taxon>
    </lineage>
</organism>
<dbReference type="CDD" id="cd02042">
    <property type="entry name" value="ParAB_family"/>
    <property type="match status" value="1"/>
</dbReference>
<dbReference type="InterPro" id="IPR050678">
    <property type="entry name" value="DNA_Partitioning_ATPase"/>
</dbReference>
<dbReference type="RefSeq" id="WP_014555590.1">
    <property type="nucleotide sequence ID" value="NC_017459.1"/>
</dbReference>
<dbReference type="SUPFAM" id="SSF52540">
    <property type="entry name" value="P-loop containing nucleoside triphosphate hydrolases"/>
    <property type="match status" value="1"/>
</dbReference>
<dbReference type="OrthoDB" id="36110at2157"/>
<name>G0LIA7_HALWC</name>
<reference evidence="2 3" key="1">
    <citation type="journal article" date="2011" name="PLoS ONE">
        <title>Haloquadratum walsbyi: limited diversity in a global pond.</title>
        <authorList>
            <person name="Dyall-Smith M."/>
            <person name="Pfeiffer F."/>
            <person name="Klee K."/>
            <person name="Palm P."/>
            <person name="Gross K."/>
            <person name="Schuster S.C."/>
            <person name="Rampp M."/>
            <person name="Oesterhelt D."/>
        </authorList>
    </citation>
    <scope>NUCLEOTIDE SEQUENCE [LARGE SCALE GENOMIC DNA]</scope>
    <source>
        <strain evidence="3">DSM 16854 / JCM 12705 / C23</strain>
    </source>
</reference>
<dbReference type="PANTHER" id="PTHR13696:SF99">
    <property type="entry name" value="COBYRINIC ACID AC-DIAMIDE SYNTHASE"/>
    <property type="match status" value="1"/>
</dbReference>
<dbReference type="PROSITE" id="PS51257">
    <property type="entry name" value="PROKAR_LIPOPROTEIN"/>
    <property type="match status" value="1"/>
</dbReference>
<dbReference type="InterPro" id="IPR025669">
    <property type="entry name" value="AAA_dom"/>
</dbReference>
<sequence>MTFRIAVANEKGGVGKTTTAINVAGALAAAGCEVLFVDLDAQGNGTVGLGLEAQYTTEERSLYDALTEINTSSAISIDDLIYEHTEFDVIPSHIDMFNAEADLQTAMRGRERLWMLFEALEEYGDDMNTNTNIGDYDFIIVDAPPSLGMLTDNALLACRNILIPALAEASSQHALNILFDHIETIEAGYGIGIDPIGVVLNRIEVDGEANRLRSWFDSEFASLPLWEIRNRVALKRAWANSVSVFEHTETTDMDERFEKIAKHLISKAELERTTI</sequence>
<accession>G0LIA7</accession>
<dbReference type="Pfam" id="PF13614">
    <property type="entry name" value="AAA_31"/>
    <property type="match status" value="1"/>
</dbReference>
<protein>
    <submittedName>
        <fullName evidence="2">ParA domain protein</fullName>
    </submittedName>
</protein>
<dbReference type="AlphaFoldDB" id="G0LIA7"/>
<evidence type="ECO:0000313" key="3">
    <source>
        <dbReference type="Proteomes" id="UP000007954"/>
    </source>
</evidence>
<dbReference type="GeneID" id="12446611"/>
<evidence type="ECO:0000259" key="1">
    <source>
        <dbReference type="Pfam" id="PF13614"/>
    </source>
</evidence>
<dbReference type="Proteomes" id="UP000007954">
    <property type="component" value="Chromosome"/>
</dbReference>
<feature type="domain" description="AAA" evidence="1">
    <location>
        <begin position="5"/>
        <end position="186"/>
    </location>
</feature>
<dbReference type="KEGG" id="hwc:Hqrw_1911"/>
<proteinExistence type="predicted"/>
<gene>
    <name evidence="2" type="primary">parA2</name>
    <name evidence="2" type="ordered locus">Hqrw_1911</name>
</gene>
<dbReference type="EMBL" id="FR746099">
    <property type="protein sequence ID" value="CCC39827.1"/>
    <property type="molecule type" value="Genomic_DNA"/>
</dbReference>